<gene>
    <name evidence="4" type="ORF">TRIADDRAFT_60476</name>
</gene>
<dbReference type="KEGG" id="tad:TRIADDRAFT_60476"/>
<protein>
    <recommendedName>
        <fullName evidence="6">Fibronectin type-III domain-containing protein</fullName>
    </recommendedName>
</protein>
<evidence type="ECO:0000256" key="1">
    <source>
        <dbReference type="SAM" id="MobiDB-lite"/>
    </source>
</evidence>
<accession>B3S8B3</accession>
<keyword evidence="3" id="KW-0732">Signal</keyword>
<evidence type="ECO:0008006" key="6">
    <source>
        <dbReference type="Google" id="ProtNLM"/>
    </source>
</evidence>
<feature type="chain" id="PRO_5002797299" description="Fibronectin type-III domain-containing protein" evidence="3">
    <location>
        <begin position="22"/>
        <end position="503"/>
    </location>
</feature>
<dbReference type="AlphaFoldDB" id="B3S8B3"/>
<dbReference type="InParanoid" id="B3S8B3"/>
<dbReference type="EMBL" id="DS985255">
    <property type="protein sequence ID" value="EDV21168.1"/>
    <property type="molecule type" value="Genomic_DNA"/>
</dbReference>
<feature type="compositionally biased region" description="Polar residues" evidence="1">
    <location>
        <begin position="448"/>
        <end position="458"/>
    </location>
</feature>
<feature type="transmembrane region" description="Helical" evidence="2">
    <location>
        <begin position="419"/>
        <end position="439"/>
    </location>
</feature>
<name>B3S8B3_TRIAD</name>
<evidence type="ECO:0000256" key="2">
    <source>
        <dbReference type="SAM" id="Phobius"/>
    </source>
</evidence>
<evidence type="ECO:0000313" key="5">
    <source>
        <dbReference type="Proteomes" id="UP000009022"/>
    </source>
</evidence>
<dbReference type="RefSeq" id="XP_002116498.1">
    <property type="nucleotide sequence ID" value="XM_002116462.1"/>
</dbReference>
<reference evidence="4 5" key="1">
    <citation type="journal article" date="2008" name="Nature">
        <title>The Trichoplax genome and the nature of placozoans.</title>
        <authorList>
            <person name="Srivastava M."/>
            <person name="Begovic E."/>
            <person name="Chapman J."/>
            <person name="Putnam N.H."/>
            <person name="Hellsten U."/>
            <person name="Kawashima T."/>
            <person name="Kuo A."/>
            <person name="Mitros T."/>
            <person name="Salamov A."/>
            <person name="Carpenter M.L."/>
            <person name="Signorovitch A.Y."/>
            <person name="Moreno M.A."/>
            <person name="Kamm K."/>
            <person name="Grimwood J."/>
            <person name="Schmutz J."/>
            <person name="Shapiro H."/>
            <person name="Grigoriev I.V."/>
            <person name="Buss L.W."/>
            <person name="Schierwater B."/>
            <person name="Dellaporta S.L."/>
            <person name="Rokhsar D.S."/>
        </authorList>
    </citation>
    <scope>NUCLEOTIDE SEQUENCE [LARGE SCALE GENOMIC DNA]</scope>
    <source>
        <strain evidence="4 5">Grell-BS-1999</strain>
    </source>
</reference>
<evidence type="ECO:0000313" key="4">
    <source>
        <dbReference type="EMBL" id="EDV21168.1"/>
    </source>
</evidence>
<feature type="region of interest" description="Disordered" evidence="1">
    <location>
        <begin position="448"/>
        <end position="491"/>
    </location>
</feature>
<dbReference type="PhylomeDB" id="B3S8B3"/>
<organism evidence="4 5">
    <name type="scientific">Trichoplax adhaerens</name>
    <name type="common">Trichoplax reptans</name>
    <dbReference type="NCBI Taxonomy" id="10228"/>
    <lineage>
        <taxon>Eukaryota</taxon>
        <taxon>Metazoa</taxon>
        <taxon>Placozoa</taxon>
        <taxon>Uniplacotomia</taxon>
        <taxon>Trichoplacea</taxon>
        <taxon>Trichoplacidae</taxon>
        <taxon>Trichoplax</taxon>
    </lineage>
</organism>
<dbReference type="CTD" id="6757710"/>
<keyword evidence="2" id="KW-0472">Membrane</keyword>
<keyword evidence="5" id="KW-1185">Reference proteome</keyword>
<keyword evidence="2" id="KW-0812">Transmembrane</keyword>
<feature type="signal peptide" evidence="3">
    <location>
        <begin position="1"/>
        <end position="21"/>
    </location>
</feature>
<evidence type="ECO:0000256" key="3">
    <source>
        <dbReference type="SAM" id="SignalP"/>
    </source>
</evidence>
<dbReference type="GeneID" id="6757710"/>
<dbReference type="Proteomes" id="UP000009022">
    <property type="component" value="Unassembled WGS sequence"/>
</dbReference>
<dbReference type="HOGENOM" id="CLU_542224_0_0_1"/>
<sequence>MATDSKPFGLIIFLVLGLTRGTSLNLNKNSKCKMLADKKSKALIYLLEPVTQLRARTICNHVQVTWYPPSNQRRSSKGDPKWSTACNYGNRSTTYACTIPINRKWNDATFKFKIEALANNKLNSISEVYILFSAMKFTPKAPRNCHTDIIYNKQKLLLWCEEHDTCFDGVEHQYIFHINEKFSSDQYRQYKVKKEIMKELTFAEIGCSKDCYGTFIWYIQSEIYGELSSNSSIFSFEIKNAGITALTAATTSSQDITPSIVNTTTVTSSNIVHTTNSISPTGPSVSNNTPAITMNDNNQCPIERTSSTVTNITATIACSRLSINWHPPKIDRTYIKLLVQSATGTISTFWKMIQQRHLESAKANITSDNTTIQEFYLATLSNTDDEGAGLTTNESTLLPESRCPTTGTPRYASQATLEWQYISSLTLILLIIILIALFLKKNYRNTKSSNENVTSSASHMIERDLPPLPDSISSDIERNSDSTSNHPEPVTYEPIYDGILCLT</sequence>
<keyword evidence="2" id="KW-1133">Transmembrane helix</keyword>
<proteinExistence type="predicted"/>